<dbReference type="RefSeq" id="WP_221303735.1">
    <property type="nucleotide sequence ID" value="NZ_JACHBW010000011.1"/>
</dbReference>
<keyword evidence="2" id="KW-1185">Reference proteome</keyword>
<dbReference type="Proteomes" id="UP000571554">
    <property type="component" value="Unassembled WGS sequence"/>
</dbReference>
<protein>
    <submittedName>
        <fullName evidence="1">Uncharacterized protein</fullName>
    </submittedName>
</protein>
<comment type="caution">
    <text evidence="1">The sequence shown here is derived from an EMBL/GenBank/DDBJ whole genome shotgun (WGS) entry which is preliminary data.</text>
</comment>
<dbReference type="AlphaFoldDB" id="A0A7W9WUD0"/>
<dbReference type="EMBL" id="JACHBW010000011">
    <property type="protein sequence ID" value="MBB6104247.1"/>
    <property type="molecule type" value="Genomic_DNA"/>
</dbReference>
<accession>A0A7W9WUD0</accession>
<reference evidence="1 2" key="1">
    <citation type="submission" date="2020-08" db="EMBL/GenBank/DDBJ databases">
        <title>Above-ground endophytic microbial communities from plants in different locations in the United States.</title>
        <authorList>
            <person name="Frank C."/>
        </authorList>
    </citation>
    <scope>NUCLEOTIDE SEQUENCE [LARGE SCALE GENOMIC DNA]</scope>
    <source>
        <strain evidence="1 2">WP4_2_2</strain>
    </source>
</reference>
<name>A0A7W9WUD0_9BURK</name>
<gene>
    <name evidence="1" type="ORF">F4827_004106</name>
</gene>
<organism evidence="1 2">
    <name type="scientific">Paraburkholderia bannensis</name>
    <dbReference type="NCBI Taxonomy" id="765414"/>
    <lineage>
        <taxon>Bacteria</taxon>
        <taxon>Pseudomonadati</taxon>
        <taxon>Pseudomonadota</taxon>
        <taxon>Betaproteobacteria</taxon>
        <taxon>Burkholderiales</taxon>
        <taxon>Burkholderiaceae</taxon>
        <taxon>Paraburkholderia</taxon>
    </lineage>
</organism>
<proteinExistence type="predicted"/>
<evidence type="ECO:0000313" key="1">
    <source>
        <dbReference type="EMBL" id="MBB6104247.1"/>
    </source>
</evidence>
<sequence>MLSPLLVKFATVRFGFPSLLSFLFGILIVLPTSISAGARERSACEVWRSDGRTYRLTIDEIALANLP</sequence>
<evidence type="ECO:0000313" key="2">
    <source>
        <dbReference type="Proteomes" id="UP000571554"/>
    </source>
</evidence>